<evidence type="ECO:0000256" key="1">
    <source>
        <dbReference type="ARBA" id="ARBA00004651"/>
    </source>
</evidence>
<dbReference type="HOGENOM" id="CLU_044208_6_1_7"/>
<proteinExistence type="inferred from homology"/>
<sequence>MEMLTHLIDLLLHVDKYLFQLVGEYGTLTYAILFCIVFCETGLVVTPFLPGDSLLFAAGTIAGAGHLDYPTLMGVLLAAAVGGDAVNYEIGRHVGPAIFERETRFLNKQHLQRAHDFYERHGGKAIVLARFIPIVRTFAPFVAGVATMCPTRFFMFNISGGILWVTSLVSAGYFLGNTPFVQRNFSVLIYAIIVVSVLPIAVDLVRSRMRRRG</sequence>
<protein>
    <submittedName>
        <fullName evidence="9">DedA family protein</fullName>
    </submittedName>
</protein>
<evidence type="ECO:0000259" key="8">
    <source>
        <dbReference type="Pfam" id="PF09335"/>
    </source>
</evidence>
<evidence type="ECO:0000256" key="6">
    <source>
        <dbReference type="ARBA" id="ARBA00023136"/>
    </source>
</evidence>
<dbReference type="InterPro" id="IPR058127">
    <property type="entry name" value="DedA"/>
</dbReference>
<dbReference type="RefSeq" id="WP_010939951.1">
    <property type="nucleotide sequence ID" value="NC_008751.1"/>
</dbReference>
<feature type="transmembrane region" description="Helical" evidence="7">
    <location>
        <begin position="187"/>
        <end position="205"/>
    </location>
</feature>
<gene>
    <name evidence="9" type="ordered locus">Dvul_0575</name>
</gene>
<evidence type="ECO:0000313" key="10">
    <source>
        <dbReference type="Proteomes" id="UP000009173"/>
    </source>
</evidence>
<keyword evidence="6 7" id="KW-0472">Membrane</keyword>
<dbReference type="Pfam" id="PF09335">
    <property type="entry name" value="VTT_dom"/>
    <property type="match status" value="1"/>
</dbReference>
<comment type="caution">
    <text evidence="7">Lacks conserved residue(s) required for the propagation of feature annotation.</text>
</comment>
<dbReference type="NCBIfam" id="NF008102">
    <property type="entry name" value="PRK10847.1"/>
    <property type="match status" value="1"/>
</dbReference>
<dbReference type="PANTHER" id="PTHR30353">
    <property type="entry name" value="INNER MEMBRANE PROTEIN DEDA-RELATED"/>
    <property type="match status" value="1"/>
</dbReference>
<evidence type="ECO:0000256" key="2">
    <source>
        <dbReference type="ARBA" id="ARBA00010792"/>
    </source>
</evidence>
<comment type="subcellular location">
    <subcellularLocation>
        <location evidence="1 7">Cell membrane</location>
        <topology evidence="1 7">Multi-pass membrane protein</topology>
    </subcellularLocation>
</comment>
<evidence type="ECO:0000256" key="5">
    <source>
        <dbReference type="ARBA" id="ARBA00022989"/>
    </source>
</evidence>
<feature type="transmembrane region" description="Helical" evidence="7">
    <location>
        <begin position="28"/>
        <end position="49"/>
    </location>
</feature>
<feature type="domain" description="VTT" evidence="8">
    <location>
        <begin position="49"/>
        <end position="173"/>
    </location>
</feature>
<comment type="similarity">
    <text evidence="2 7">Belongs to the DedA family.</text>
</comment>
<dbReference type="KEGG" id="dvl:Dvul_0575"/>
<evidence type="ECO:0000313" key="9">
    <source>
        <dbReference type="EMBL" id="ABM27598.1"/>
    </source>
</evidence>
<keyword evidence="3 7" id="KW-1003">Cell membrane</keyword>
<evidence type="ECO:0000256" key="4">
    <source>
        <dbReference type="ARBA" id="ARBA00022692"/>
    </source>
</evidence>
<dbReference type="AlphaFoldDB" id="A0A0H3A5J8"/>
<dbReference type="Proteomes" id="UP000009173">
    <property type="component" value="Chromosome"/>
</dbReference>
<accession>A0A0H3A5J8</accession>
<name>A0A0H3A5J8_NITV4</name>
<keyword evidence="4 7" id="KW-0812">Transmembrane</keyword>
<dbReference type="PANTHER" id="PTHR30353:SF0">
    <property type="entry name" value="TRANSMEMBRANE PROTEIN"/>
    <property type="match status" value="1"/>
</dbReference>
<dbReference type="EMBL" id="CP000527">
    <property type="protein sequence ID" value="ABM27598.1"/>
    <property type="molecule type" value="Genomic_DNA"/>
</dbReference>
<dbReference type="GO" id="GO:0005886">
    <property type="term" value="C:plasma membrane"/>
    <property type="evidence" value="ECO:0007669"/>
    <property type="project" value="UniProtKB-SubCell"/>
</dbReference>
<dbReference type="InterPro" id="IPR032816">
    <property type="entry name" value="VTT_dom"/>
</dbReference>
<keyword evidence="5 7" id="KW-1133">Transmembrane helix</keyword>
<reference evidence="10" key="1">
    <citation type="journal article" date="2009" name="Environ. Microbiol.">
        <title>Contribution of mobile genetic elements to Desulfovibrio vulgaris genome plasticity.</title>
        <authorList>
            <person name="Walker C.B."/>
            <person name="Stolyar S."/>
            <person name="Chivian D."/>
            <person name="Pinel N."/>
            <person name="Gabster J.A."/>
            <person name="Dehal P.S."/>
            <person name="He Z."/>
            <person name="Yang Z.K."/>
            <person name="Yen H.C."/>
            <person name="Zhou J."/>
            <person name="Wall J.D."/>
            <person name="Hazen T.C."/>
            <person name="Arkin A.P."/>
            <person name="Stahl D.A."/>
        </authorList>
    </citation>
    <scope>NUCLEOTIDE SEQUENCE [LARGE SCALE GENOMIC DNA]</scope>
    <source>
        <strain evidence="10">DP4</strain>
    </source>
</reference>
<feature type="transmembrane region" description="Helical" evidence="7">
    <location>
        <begin position="153"/>
        <end position="175"/>
    </location>
</feature>
<evidence type="ECO:0000256" key="3">
    <source>
        <dbReference type="ARBA" id="ARBA00022475"/>
    </source>
</evidence>
<evidence type="ECO:0000256" key="7">
    <source>
        <dbReference type="RuleBase" id="RU367016"/>
    </source>
</evidence>
<dbReference type="InterPro" id="IPR032818">
    <property type="entry name" value="DedA-like"/>
</dbReference>
<organism evidence="9 10">
    <name type="scientific">Nitratidesulfovibrio vulgaris (strain DP4)</name>
    <name type="common">Desulfovibrio vulgaris</name>
    <dbReference type="NCBI Taxonomy" id="391774"/>
    <lineage>
        <taxon>Bacteria</taxon>
        <taxon>Pseudomonadati</taxon>
        <taxon>Thermodesulfobacteriota</taxon>
        <taxon>Desulfovibrionia</taxon>
        <taxon>Desulfovibrionales</taxon>
        <taxon>Desulfovibrionaceae</taxon>
        <taxon>Nitratidesulfovibrio</taxon>
    </lineage>
</organism>